<protein>
    <submittedName>
        <fullName evidence="1">Uncharacterized protein</fullName>
    </submittedName>
</protein>
<sequence>MKDIVTLPADKGRSTVVMDKVEYGAKVNDLLMDKDSYAPSTISKLKKLVNNINKAVDKLRKSEALTRREALAAKATGAAMARFCYLPKLHKPGVPLRPIVFLRGTPTFGLSKWLYQRLCFLIKDSQWKVKSAKEFLTPI</sequence>
<name>A0A3P7LMM5_DIBLA</name>
<organism evidence="1 2">
    <name type="scientific">Dibothriocephalus latus</name>
    <name type="common">Fish tapeworm</name>
    <name type="synonym">Diphyllobothrium latum</name>
    <dbReference type="NCBI Taxonomy" id="60516"/>
    <lineage>
        <taxon>Eukaryota</taxon>
        <taxon>Metazoa</taxon>
        <taxon>Spiralia</taxon>
        <taxon>Lophotrochozoa</taxon>
        <taxon>Platyhelminthes</taxon>
        <taxon>Cestoda</taxon>
        <taxon>Eucestoda</taxon>
        <taxon>Diphyllobothriidea</taxon>
        <taxon>Diphyllobothriidae</taxon>
        <taxon>Dibothriocephalus</taxon>
    </lineage>
</organism>
<dbReference type="OrthoDB" id="10029313at2759"/>
<evidence type="ECO:0000313" key="1">
    <source>
        <dbReference type="EMBL" id="VDN18024.1"/>
    </source>
</evidence>
<reference evidence="1 2" key="1">
    <citation type="submission" date="2018-11" db="EMBL/GenBank/DDBJ databases">
        <authorList>
            <consortium name="Pathogen Informatics"/>
        </authorList>
    </citation>
    <scope>NUCLEOTIDE SEQUENCE [LARGE SCALE GENOMIC DNA]</scope>
</reference>
<dbReference type="AlphaFoldDB" id="A0A3P7LMM5"/>
<dbReference type="EMBL" id="UYRU01068777">
    <property type="protein sequence ID" value="VDN18024.1"/>
    <property type="molecule type" value="Genomic_DNA"/>
</dbReference>
<evidence type="ECO:0000313" key="2">
    <source>
        <dbReference type="Proteomes" id="UP000281553"/>
    </source>
</evidence>
<gene>
    <name evidence="1" type="ORF">DILT_LOCUS13079</name>
</gene>
<dbReference type="Proteomes" id="UP000281553">
    <property type="component" value="Unassembled WGS sequence"/>
</dbReference>
<keyword evidence="2" id="KW-1185">Reference proteome</keyword>
<accession>A0A3P7LMM5</accession>
<proteinExistence type="predicted"/>